<dbReference type="NCBIfam" id="TIGR01930">
    <property type="entry name" value="AcCoA-C-Actrans"/>
    <property type="match status" value="1"/>
</dbReference>
<evidence type="ECO:0000313" key="9">
    <source>
        <dbReference type="Proteomes" id="UP000321685"/>
    </source>
</evidence>
<dbReference type="GO" id="GO:0016747">
    <property type="term" value="F:acyltransferase activity, transferring groups other than amino-acyl groups"/>
    <property type="evidence" value="ECO:0007669"/>
    <property type="project" value="InterPro"/>
</dbReference>
<dbReference type="InterPro" id="IPR016039">
    <property type="entry name" value="Thiolase-like"/>
</dbReference>
<evidence type="ECO:0000256" key="4">
    <source>
        <dbReference type="PIRSR" id="PIRSR000429-1"/>
    </source>
</evidence>
<evidence type="ECO:0000256" key="2">
    <source>
        <dbReference type="ARBA" id="ARBA00022679"/>
    </source>
</evidence>
<keyword evidence="9" id="KW-1185">Reference proteome</keyword>
<name>A0A511DQ88_9PSEU</name>
<evidence type="ECO:0000259" key="7">
    <source>
        <dbReference type="Pfam" id="PF02803"/>
    </source>
</evidence>
<gene>
    <name evidence="8" type="ORF">PSU4_41820</name>
</gene>
<keyword evidence="3 5" id="KW-0012">Acyltransferase</keyword>
<dbReference type="InterPro" id="IPR002155">
    <property type="entry name" value="Thiolase"/>
</dbReference>
<dbReference type="EMBL" id="BJVJ01000048">
    <property type="protein sequence ID" value="GEL25228.1"/>
    <property type="molecule type" value="Genomic_DNA"/>
</dbReference>
<evidence type="ECO:0000313" key="8">
    <source>
        <dbReference type="EMBL" id="GEL25228.1"/>
    </source>
</evidence>
<dbReference type="PIRSF" id="PIRSF000429">
    <property type="entry name" value="Ac-CoA_Ac_transf"/>
    <property type="match status" value="1"/>
</dbReference>
<proteinExistence type="inferred from homology"/>
<reference evidence="8 9" key="1">
    <citation type="submission" date="2019-07" db="EMBL/GenBank/DDBJ databases">
        <title>Whole genome shotgun sequence of Pseudonocardia sulfidoxydans NBRC 16205.</title>
        <authorList>
            <person name="Hosoyama A."/>
            <person name="Uohara A."/>
            <person name="Ohji S."/>
            <person name="Ichikawa N."/>
        </authorList>
    </citation>
    <scope>NUCLEOTIDE SEQUENCE [LARGE SCALE GENOMIC DNA]</scope>
    <source>
        <strain evidence="8 9">NBRC 16205</strain>
    </source>
</reference>
<feature type="domain" description="Thiolase N-terminal" evidence="6">
    <location>
        <begin position="8"/>
        <end position="261"/>
    </location>
</feature>
<dbReference type="PROSITE" id="PS00737">
    <property type="entry name" value="THIOLASE_2"/>
    <property type="match status" value="1"/>
</dbReference>
<dbReference type="Pfam" id="PF00108">
    <property type="entry name" value="Thiolase_N"/>
    <property type="match status" value="1"/>
</dbReference>
<keyword evidence="2 5" id="KW-0808">Transferase</keyword>
<comment type="similarity">
    <text evidence="1 5">Belongs to the thiolase-like superfamily. Thiolase family.</text>
</comment>
<feature type="active site" description="Acyl-thioester intermediate" evidence="4">
    <location>
        <position position="94"/>
    </location>
</feature>
<dbReference type="InterPro" id="IPR020617">
    <property type="entry name" value="Thiolase_C"/>
</dbReference>
<organism evidence="8 9">
    <name type="scientific">Pseudonocardia sulfidoxydans NBRC 16205</name>
    <dbReference type="NCBI Taxonomy" id="1223511"/>
    <lineage>
        <taxon>Bacteria</taxon>
        <taxon>Bacillati</taxon>
        <taxon>Actinomycetota</taxon>
        <taxon>Actinomycetes</taxon>
        <taxon>Pseudonocardiales</taxon>
        <taxon>Pseudonocardiaceae</taxon>
        <taxon>Pseudonocardia</taxon>
    </lineage>
</organism>
<dbReference type="InterPro" id="IPR020616">
    <property type="entry name" value="Thiolase_N"/>
</dbReference>
<dbReference type="OrthoDB" id="9764638at2"/>
<feature type="active site" description="Proton acceptor" evidence="4">
    <location>
        <position position="348"/>
    </location>
</feature>
<dbReference type="Gene3D" id="3.40.47.10">
    <property type="match status" value="2"/>
</dbReference>
<dbReference type="RefSeq" id="WP_147111016.1">
    <property type="nucleotide sequence ID" value="NZ_BJVJ01000048.1"/>
</dbReference>
<comment type="caution">
    <text evidence="8">The sequence shown here is derived from an EMBL/GenBank/DDBJ whole genome shotgun (WGS) entry which is preliminary data.</text>
</comment>
<feature type="active site" description="Proton acceptor" evidence="4">
    <location>
        <position position="378"/>
    </location>
</feature>
<protein>
    <submittedName>
        <fullName evidence="8">Putative acyl-CoA thiolase</fullName>
    </submittedName>
</protein>
<dbReference type="PANTHER" id="PTHR43365:SF1">
    <property type="entry name" value="ACETYL-COA C-ACYLTRANSFERASE"/>
    <property type="match status" value="1"/>
</dbReference>
<evidence type="ECO:0000256" key="1">
    <source>
        <dbReference type="ARBA" id="ARBA00010982"/>
    </source>
</evidence>
<accession>A0A511DQ88</accession>
<dbReference type="Proteomes" id="UP000321685">
    <property type="component" value="Unassembled WGS sequence"/>
</dbReference>
<evidence type="ECO:0000259" key="6">
    <source>
        <dbReference type="Pfam" id="PF00108"/>
    </source>
</evidence>
<dbReference type="SUPFAM" id="SSF53901">
    <property type="entry name" value="Thiolase-like"/>
    <property type="match status" value="2"/>
</dbReference>
<dbReference type="InterPro" id="IPR020613">
    <property type="entry name" value="Thiolase_CS"/>
</dbReference>
<evidence type="ECO:0000256" key="5">
    <source>
        <dbReference type="RuleBase" id="RU003557"/>
    </source>
</evidence>
<dbReference type="Pfam" id="PF02803">
    <property type="entry name" value="Thiolase_C"/>
    <property type="match status" value="1"/>
</dbReference>
<feature type="domain" description="Thiolase C-terminal" evidence="7">
    <location>
        <begin position="270"/>
        <end position="391"/>
    </location>
</feature>
<sequence>MSTPRDAVIVDVLRTPVGKGKKGGALSHVHPVALLADVLAALVERNGIDPGIVDDVIGGCVTKAGEQAVNPTRTAVLAAGFPLTVPATTVDRQCGSSQQAVSFAAHAIRAGAADVVIACGVESMSRVAMHSDAQGADHLGARITERFPGGLVGQGVSAELICARWQLGRDELDAYSVASHQRAVAAGETFTQDLVTVAEAPELLVDETIRASTTVEGLAGLRPSFRDDAMAERFPEIDWKITPGNSSPLTDGAAGVLMMSAEKAEQLGLTPRARVHETAVVGDDPIVMLMGVVPATRKVLDRAGLTVDDIDLFEVNEAFASVPLAWMQDMKVEHDRLNVHGGAIALGHPLGASGARILTTLVGALEHRGARFGLQTMCEWGGMANATIIERI</sequence>
<evidence type="ECO:0000256" key="3">
    <source>
        <dbReference type="ARBA" id="ARBA00023315"/>
    </source>
</evidence>
<dbReference type="PANTHER" id="PTHR43365">
    <property type="entry name" value="BLR7806 PROTEIN"/>
    <property type="match status" value="1"/>
</dbReference>
<dbReference type="CDD" id="cd00751">
    <property type="entry name" value="thiolase"/>
    <property type="match status" value="1"/>
</dbReference>
<dbReference type="AlphaFoldDB" id="A0A511DQ88"/>